<dbReference type="InterPro" id="IPR047057">
    <property type="entry name" value="MerR_fam"/>
</dbReference>
<feature type="domain" description="HTH merR-type" evidence="3">
    <location>
        <begin position="1"/>
        <end position="70"/>
    </location>
</feature>
<organism evidence="4 5">
    <name type="scientific">Rhodococcus rhodnii</name>
    <dbReference type="NCBI Taxonomy" id="38312"/>
    <lineage>
        <taxon>Bacteria</taxon>
        <taxon>Bacillati</taxon>
        <taxon>Actinomycetota</taxon>
        <taxon>Actinomycetes</taxon>
        <taxon>Mycobacteriales</taxon>
        <taxon>Nocardiaceae</taxon>
        <taxon>Rhodococcus</taxon>
    </lineage>
</organism>
<evidence type="ECO:0000259" key="3">
    <source>
        <dbReference type="PROSITE" id="PS50937"/>
    </source>
</evidence>
<dbReference type="PANTHER" id="PTHR30204">
    <property type="entry name" value="REDOX-CYCLING DRUG-SENSING TRANSCRIPTIONAL ACTIVATOR SOXR"/>
    <property type="match status" value="1"/>
</dbReference>
<dbReference type="AlphaFoldDB" id="A0A6P2CEH5"/>
<evidence type="ECO:0000313" key="5">
    <source>
        <dbReference type="Proteomes" id="UP000471120"/>
    </source>
</evidence>
<dbReference type="Pfam" id="PF13411">
    <property type="entry name" value="MerR_1"/>
    <property type="match status" value="1"/>
</dbReference>
<proteinExistence type="predicted"/>
<dbReference type="SMART" id="SM00422">
    <property type="entry name" value="HTH_MERR"/>
    <property type="match status" value="1"/>
</dbReference>
<evidence type="ECO:0000256" key="1">
    <source>
        <dbReference type="ARBA" id="ARBA00023125"/>
    </source>
</evidence>
<dbReference type="PANTHER" id="PTHR30204:SF93">
    <property type="entry name" value="HTH MERR-TYPE DOMAIN-CONTAINING PROTEIN"/>
    <property type="match status" value="1"/>
</dbReference>
<evidence type="ECO:0000313" key="4">
    <source>
        <dbReference type="EMBL" id="TXG91164.1"/>
    </source>
</evidence>
<name>A0A6P2CEH5_9NOCA</name>
<accession>A0A6P2CEH5</accession>
<dbReference type="CDD" id="cd00592">
    <property type="entry name" value="HTH_MerR-like"/>
    <property type="match status" value="1"/>
</dbReference>
<dbReference type="Gene3D" id="1.10.1660.10">
    <property type="match status" value="1"/>
</dbReference>
<dbReference type="Proteomes" id="UP000471120">
    <property type="component" value="Unassembled WGS sequence"/>
</dbReference>
<dbReference type="InterPro" id="IPR000551">
    <property type="entry name" value="MerR-type_HTH_dom"/>
</dbReference>
<dbReference type="GO" id="GO:0003677">
    <property type="term" value="F:DNA binding"/>
    <property type="evidence" value="ECO:0007669"/>
    <property type="project" value="UniProtKB-KW"/>
</dbReference>
<dbReference type="PROSITE" id="PS50937">
    <property type="entry name" value="HTH_MERR_2"/>
    <property type="match status" value="1"/>
</dbReference>
<keyword evidence="1" id="KW-0238">DNA-binding</keyword>
<dbReference type="InterPro" id="IPR009061">
    <property type="entry name" value="DNA-bd_dom_put_sf"/>
</dbReference>
<dbReference type="SUPFAM" id="SSF46955">
    <property type="entry name" value="Putative DNA-binding domain"/>
    <property type="match status" value="1"/>
</dbReference>
<reference evidence="4 5" key="1">
    <citation type="submission" date="2018-07" db="EMBL/GenBank/DDBJ databases">
        <title>Genome sequence of Rhodococcus rhodnii ATCC 35071 from Rhodnius prolixus.</title>
        <authorList>
            <person name="Patel V."/>
            <person name="Vogel K.J."/>
        </authorList>
    </citation>
    <scope>NUCLEOTIDE SEQUENCE [LARGE SCALE GENOMIC DNA]</scope>
    <source>
        <strain evidence="4 5">ATCC 35071</strain>
    </source>
</reference>
<comment type="caution">
    <text evidence="4">The sequence shown here is derived from an EMBL/GenBank/DDBJ whole genome shotgun (WGS) entry which is preliminary data.</text>
</comment>
<sequence>MWSTRELADLAGTTTNTVRYYHRIGLLAEPERRSNGYKQYRVEHLVRLLRIRRLSDLGVPLARIDAVDTADDTEESLRALDAELASTIERLQHARSEIATVLEHGVPADTPSGFGAVASRLSDADRSLTSIYSRLYDGGTLADISRMIADNDQADDEFEHLRDDADEATRQRLAEKLAPALGRTFSDYPWLRDPASRLTPGIDADTARRTMSEALRELYTPNQLDVIRRVLLLV</sequence>
<protein>
    <submittedName>
        <fullName evidence="4">MerR family transcriptional regulator</fullName>
    </submittedName>
</protein>
<dbReference type="GO" id="GO:0003700">
    <property type="term" value="F:DNA-binding transcription factor activity"/>
    <property type="evidence" value="ECO:0007669"/>
    <property type="project" value="InterPro"/>
</dbReference>
<gene>
    <name evidence="4" type="ORF">DW322_14230</name>
</gene>
<dbReference type="RefSeq" id="WP_010836229.1">
    <property type="nucleotide sequence ID" value="NZ_QRCM01000001.1"/>
</dbReference>
<feature type="coiled-coil region" evidence="2">
    <location>
        <begin position="70"/>
        <end position="97"/>
    </location>
</feature>
<evidence type="ECO:0000256" key="2">
    <source>
        <dbReference type="SAM" id="Coils"/>
    </source>
</evidence>
<dbReference type="EMBL" id="QRCM01000001">
    <property type="protein sequence ID" value="TXG91164.1"/>
    <property type="molecule type" value="Genomic_DNA"/>
</dbReference>
<keyword evidence="2" id="KW-0175">Coiled coil</keyword>